<protein>
    <recommendedName>
        <fullName evidence="3">F-box associated domain-containing protein</fullName>
    </recommendedName>
</protein>
<dbReference type="FunCoup" id="A0A3Q7G379">
    <property type="interactions" value="42"/>
</dbReference>
<accession>A0A3Q7G379</accession>
<dbReference type="AlphaFoldDB" id="A0A3Q7G379"/>
<evidence type="ECO:0000313" key="1">
    <source>
        <dbReference type="EnsemblPlants" id="Solyc04g064460.2.1"/>
    </source>
</evidence>
<sequence length="164" mass="19101">VDGLFLVQKLFYGDDVCLGLWNPATREFRSLPPAPFEIESFFSHHNHQYGLGFDLLTLDYKVVWLRGLWDDLGLDVHWPLNIWDNNKMVFKITGTSELVLYDPKTRRVTDLGFQLDRNINDCCFFNYKESLVPIKRGNKTQGDDNAVKKIENYFDMIPMDEASS</sequence>
<proteinExistence type="predicted"/>
<dbReference type="InParanoid" id="A0A3Q7G379"/>
<evidence type="ECO:0008006" key="3">
    <source>
        <dbReference type="Google" id="ProtNLM"/>
    </source>
</evidence>
<evidence type="ECO:0000313" key="2">
    <source>
        <dbReference type="Proteomes" id="UP000004994"/>
    </source>
</evidence>
<name>A0A3Q7G379_SOLLC</name>
<dbReference type="EnsemblPlants" id="Solyc04g064460.2.1">
    <property type="protein sequence ID" value="Solyc04g064460.2.1"/>
    <property type="gene ID" value="Solyc04g064460.2"/>
</dbReference>
<dbReference type="PaxDb" id="4081-Solyc04g064460.1.1"/>
<keyword evidence="2" id="KW-1185">Reference proteome</keyword>
<reference evidence="1" key="1">
    <citation type="journal article" date="2012" name="Nature">
        <title>The tomato genome sequence provides insights into fleshy fruit evolution.</title>
        <authorList>
            <consortium name="Tomato Genome Consortium"/>
        </authorList>
    </citation>
    <scope>NUCLEOTIDE SEQUENCE [LARGE SCALE GENOMIC DNA]</scope>
    <source>
        <strain evidence="1">cv. Heinz 1706</strain>
    </source>
</reference>
<dbReference type="Proteomes" id="UP000004994">
    <property type="component" value="Chromosome 4"/>
</dbReference>
<organism evidence="1">
    <name type="scientific">Solanum lycopersicum</name>
    <name type="common">Tomato</name>
    <name type="synonym">Lycopersicon esculentum</name>
    <dbReference type="NCBI Taxonomy" id="4081"/>
    <lineage>
        <taxon>Eukaryota</taxon>
        <taxon>Viridiplantae</taxon>
        <taxon>Streptophyta</taxon>
        <taxon>Embryophyta</taxon>
        <taxon>Tracheophyta</taxon>
        <taxon>Spermatophyta</taxon>
        <taxon>Magnoliopsida</taxon>
        <taxon>eudicotyledons</taxon>
        <taxon>Gunneridae</taxon>
        <taxon>Pentapetalae</taxon>
        <taxon>asterids</taxon>
        <taxon>lamiids</taxon>
        <taxon>Solanales</taxon>
        <taxon>Solanaceae</taxon>
        <taxon>Solanoideae</taxon>
        <taxon>Solaneae</taxon>
        <taxon>Solanum</taxon>
        <taxon>Solanum subgen. Lycopersicon</taxon>
    </lineage>
</organism>
<dbReference type="Gramene" id="Solyc04g064460.2.1">
    <property type="protein sequence ID" value="Solyc04g064460.2.1"/>
    <property type="gene ID" value="Solyc04g064460.2"/>
</dbReference>
<reference evidence="1" key="2">
    <citation type="submission" date="2019-01" db="UniProtKB">
        <authorList>
            <consortium name="EnsemblPlants"/>
        </authorList>
    </citation>
    <scope>IDENTIFICATION</scope>
    <source>
        <strain evidence="1">cv. Heinz 1706</strain>
    </source>
</reference>